<comment type="caution">
    <text evidence="3">The sequence shown here is derived from an EMBL/GenBank/DDBJ whole genome shotgun (WGS) entry which is preliminary data.</text>
</comment>
<keyword evidence="1" id="KW-0472">Membrane</keyword>
<dbReference type="EMBL" id="JBHULC010000032">
    <property type="protein sequence ID" value="MFD2523289.1"/>
    <property type="molecule type" value="Genomic_DNA"/>
</dbReference>
<accession>A0ABW5JB32</accession>
<name>A0ABW5JB32_9BACT</name>
<feature type="transmembrane region" description="Helical" evidence="1">
    <location>
        <begin position="15"/>
        <end position="32"/>
    </location>
</feature>
<dbReference type="RefSeq" id="WP_340240763.1">
    <property type="nucleotide sequence ID" value="NZ_JBBEWC010000025.1"/>
</dbReference>
<dbReference type="InterPro" id="IPR006976">
    <property type="entry name" value="VanZ-like"/>
</dbReference>
<feature type="transmembrane region" description="Helical" evidence="1">
    <location>
        <begin position="104"/>
        <end position="123"/>
    </location>
</feature>
<dbReference type="PANTHER" id="PTHR28008">
    <property type="entry name" value="DOMAIN PROTEIN, PUTATIVE (AFU_ORTHOLOGUE AFUA_3G10980)-RELATED"/>
    <property type="match status" value="1"/>
</dbReference>
<dbReference type="Proteomes" id="UP001597510">
    <property type="component" value="Unassembled WGS sequence"/>
</dbReference>
<evidence type="ECO:0000256" key="1">
    <source>
        <dbReference type="SAM" id="Phobius"/>
    </source>
</evidence>
<feature type="domain" description="VanZ-like" evidence="2">
    <location>
        <begin position="31"/>
        <end position="123"/>
    </location>
</feature>
<reference evidence="4" key="1">
    <citation type="journal article" date="2019" name="Int. J. Syst. Evol. Microbiol.">
        <title>The Global Catalogue of Microorganisms (GCM) 10K type strain sequencing project: providing services to taxonomists for standard genome sequencing and annotation.</title>
        <authorList>
            <consortium name="The Broad Institute Genomics Platform"/>
            <consortium name="The Broad Institute Genome Sequencing Center for Infectious Disease"/>
            <person name="Wu L."/>
            <person name="Ma J."/>
        </authorList>
    </citation>
    <scope>NUCLEOTIDE SEQUENCE [LARGE SCALE GENOMIC DNA]</scope>
    <source>
        <strain evidence="4">KCTC 52344</strain>
    </source>
</reference>
<keyword evidence="4" id="KW-1185">Reference proteome</keyword>
<dbReference type="PANTHER" id="PTHR28008:SF1">
    <property type="entry name" value="DOMAIN PROTEIN, PUTATIVE (AFU_ORTHOLOGUE AFUA_3G10980)-RELATED"/>
    <property type="match status" value="1"/>
</dbReference>
<organism evidence="3 4">
    <name type="scientific">Emticicia soli</name>
    <dbReference type="NCBI Taxonomy" id="2027878"/>
    <lineage>
        <taxon>Bacteria</taxon>
        <taxon>Pseudomonadati</taxon>
        <taxon>Bacteroidota</taxon>
        <taxon>Cytophagia</taxon>
        <taxon>Cytophagales</taxon>
        <taxon>Leadbetterellaceae</taxon>
        <taxon>Emticicia</taxon>
    </lineage>
</organism>
<evidence type="ECO:0000313" key="3">
    <source>
        <dbReference type="EMBL" id="MFD2523289.1"/>
    </source>
</evidence>
<sequence length="133" mass="15084">MEIIKQVIALLSHKYSAFFVTTLIFVLCSMPTKGITKSIKSDIIVKSNLDKVAHFLAFAAWAFCWQFVYKNYINTLLIGVAYGILIEVWQDMMPGKYKRVFSWYDALADAIGVVAGLLAYYIAQLLISQYIPV</sequence>
<keyword evidence="1" id="KW-0812">Transmembrane</keyword>
<feature type="transmembrane region" description="Helical" evidence="1">
    <location>
        <begin position="52"/>
        <end position="69"/>
    </location>
</feature>
<dbReference type="Pfam" id="PF04892">
    <property type="entry name" value="VanZ"/>
    <property type="match status" value="1"/>
</dbReference>
<protein>
    <submittedName>
        <fullName evidence="3">VanZ family protein</fullName>
    </submittedName>
</protein>
<gene>
    <name evidence="3" type="ORF">ACFSR2_20495</name>
</gene>
<feature type="transmembrane region" description="Helical" evidence="1">
    <location>
        <begin position="75"/>
        <end position="92"/>
    </location>
</feature>
<proteinExistence type="predicted"/>
<evidence type="ECO:0000313" key="4">
    <source>
        <dbReference type="Proteomes" id="UP001597510"/>
    </source>
</evidence>
<dbReference type="NCBIfam" id="NF037970">
    <property type="entry name" value="vanZ_1"/>
    <property type="match status" value="1"/>
</dbReference>
<keyword evidence="1" id="KW-1133">Transmembrane helix</keyword>
<evidence type="ECO:0000259" key="2">
    <source>
        <dbReference type="Pfam" id="PF04892"/>
    </source>
</evidence>